<gene>
    <name evidence="4" type="ORF">LSTR_LSTR011410</name>
</gene>
<keyword evidence="1" id="KW-0040">ANK repeat</keyword>
<comment type="caution">
    <text evidence="4">The sequence shown here is derived from an EMBL/GenBank/DDBJ whole genome shotgun (WGS) entry which is preliminary data.</text>
</comment>
<dbReference type="Pfam" id="PF03020">
    <property type="entry name" value="LEM"/>
    <property type="match status" value="1"/>
</dbReference>
<dbReference type="SMART" id="SM00248">
    <property type="entry name" value="ANK"/>
    <property type="match status" value="2"/>
</dbReference>
<dbReference type="STRING" id="195883.A0A482WNQ4"/>
<dbReference type="SUPFAM" id="SSF48403">
    <property type="entry name" value="Ankyrin repeat"/>
    <property type="match status" value="1"/>
</dbReference>
<evidence type="ECO:0000256" key="2">
    <source>
        <dbReference type="SAM" id="MobiDB-lite"/>
    </source>
</evidence>
<name>A0A482WNQ4_LAOST</name>
<dbReference type="Gene3D" id="1.10.720.40">
    <property type="match status" value="1"/>
</dbReference>
<dbReference type="Proteomes" id="UP000291343">
    <property type="component" value="Unassembled WGS sequence"/>
</dbReference>
<dbReference type="InterPro" id="IPR002110">
    <property type="entry name" value="Ankyrin_rpt"/>
</dbReference>
<dbReference type="SMR" id="A0A482WNQ4"/>
<organism evidence="4 5">
    <name type="scientific">Laodelphax striatellus</name>
    <name type="common">Small brown planthopper</name>
    <name type="synonym">Delphax striatella</name>
    <dbReference type="NCBI Taxonomy" id="195883"/>
    <lineage>
        <taxon>Eukaryota</taxon>
        <taxon>Metazoa</taxon>
        <taxon>Ecdysozoa</taxon>
        <taxon>Arthropoda</taxon>
        <taxon>Hexapoda</taxon>
        <taxon>Insecta</taxon>
        <taxon>Pterygota</taxon>
        <taxon>Neoptera</taxon>
        <taxon>Paraneoptera</taxon>
        <taxon>Hemiptera</taxon>
        <taxon>Auchenorrhyncha</taxon>
        <taxon>Fulgoroidea</taxon>
        <taxon>Delphacidae</taxon>
        <taxon>Criomorphinae</taxon>
        <taxon>Laodelphax</taxon>
    </lineage>
</organism>
<dbReference type="OrthoDB" id="1601181at2759"/>
<dbReference type="GO" id="GO:0004520">
    <property type="term" value="F:DNA endonuclease activity"/>
    <property type="evidence" value="ECO:0007669"/>
    <property type="project" value="TreeGrafter"/>
</dbReference>
<dbReference type="EMBL" id="QKKF02029992">
    <property type="protein sequence ID" value="RZF34916.1"/>
    <property type="molecule type" value="Genomic_DNA"/>
</dbReference>
<dbReference type="GO" id="GO:0005654">
    <property type="term" value="C:nucleoplasm"/>
    <property type="evidence" value="ECO:0007669"/>
    <property type="project" value="TreeGrafter"/>
</dbReference>
<dbReference type="GO" id="GO:0000712">
    <property type="term" value="P:resolution of meiotic recombination intermediates"/>
    <property type="evidence" value="ECO:0007669"/>
    <property type="project" value="TreeGrafter"/>
</dbReference>
<dbReference type="FunCoup" id="A0A482WNQ4">
    <property type="interactions" value="450"/>
</dbReference>
<dbReference type="PROSITE" id="PS50954">
    <property type="entry name" value="LEM"/>
    <property type="match status" value="1"/>
</dbReference>
<evidence type="ECO:0000259" key="3">
    <source>
        <dbReference type="PROSITE" id="PS50954"/>
    </source>
</evidence>
<evidence type="ECO:0000313" key="5">
    <source>
        <dbReference type="Proteomes" id="UP000291343"/>
    </source>
</evidence>
<dbReference type="Pfam" id="PF22945">
    <property type="entry name" value="LEM-3_GIY-YIG"/>
    <property type="match status" value="1"/>
</dbReference>
<evidence type="ECO:0000256" key="1">
    <source>
        <dbReference type="PROSITE-ProRule" id="PRU00023"/>
    </source>
</evidence>
<dbReference type="InterPro" id="IPR011015">
    <property type="entry name" value="LEM/LEM-like_dom_sf"/>
</dbReference>
<dbReference type="InterPro" id="IPR034998">
    <property type="entry name" value="ANKLE1"/>
</dbReference>
<dbReference type="AlphaFoldDB" id="A0A482WNQ4"/>
<dbReference type="GO" id="GO:0005737">
    <property type="term" value="C:cytoplasm"/>
    <property type="evidence" value="ECO:0007669"/>
    <property type="project" value="TreeGrafter"/>
</dbReference>
<protein>
    <recommendedName>
        <fullName evidence="3">LEM domain-containing protein</fullName>
    </recommendedName>
</protein>
<feature type="region of interest" description="Disordered" evidence="2">
    <location>
        <begin position="582"/>
        <end position="618"/>
    </location>
</feature>
<dbReference type="PANTHER" id="PTHR46427">
    <property type="entry name" value="ANKYRIN REPEAT AND LEM DOMAIN-CONTAINING PROTEIN 1"/>
    <property type="match status" value="1"/>
</dbReference>
<reference evidence="4 5" key="1">
    <citation type="journal article" date="2017" name="Gigascience">
        <title>Genome sequence of the small brown planthopper, Laodelphax striatellus.</title>
        <authorList>
            <person name="Zhu J."/>
            <person name="Jiang F."/>
            <person name="Wang X."/>
            <person name="Yang P."/>
            <person name="Bao Y."/>
            <person name="Zhao W."/>
            <person name="Wang W."/>
            <person name="Lu H."/>
            <person name="Wang Q."/>
            <person name="Cui N."/>
            <person name="Li J."/>
            <person name="Chen X."/>
            <person name="Luo L."/>
            <person name="Yu J."/>
            <person name="Kang L."/>
            <person name="Cui F."/>
        </authorList>
    </citation>
    <scope>NUCLEOTIDE SEQUENCE [LARGE SCALE GENOMIC DNA]</scope>
    <source>
        <strain evidence="4">Lst14</strain>
    </source>
</reference>
<dbReference type="InParanoid" id="A0A482WNQ4"/>
<dbReference type="CDD" id="cd10454">
    <property type="entry name" value="GIY-YIG_COG3680_Meta"/>
    <property type="match status" value="1"/>
</dbReference>
<dbReference type="PROSITE" id="PS50088">
    <property type="entry name" value="ANK_REPEAT"/>
    <property type="match status" value="1"/>
</dbReference>
<dbReference type="CDD" id="cd12934">
    <property type="entry name" value="LEM"/>
    <property type="match status" value="1"/>
</dbReference>
<dbReference type="SUPFAM" id="SSF63451">
    <property type="entry name" value="LEM domain"/>
    <property type="match status" value="1"/>
</dbReference>
<feature type="domain" description="LEM" evidence="3">
    <location>
        <begin position="977"/>
        <end position="1021"/>
    </location>
</feature>
<feature type="compositionally biased region" description="Polar residues" evidence="2">
    <location>
        <begin position="588"/>
        <end position="600"/>
    </location>
</feature>
<dbReference type="SMART" id="SM00540">
    <property type="entry name" value="LEM"/>
    <property type="match status" value="1"/>
</dbReference>
<dbReference type="Gene3D" id="1.25.40.20">
    <property type="entry name" value="Ankyrin repeat-containing domain"/>
    <property type="match status" value="1"/>
</dbReference>
<dbReference type="PROSITE" id="PS50297">
    <property type="entry name" value="ANK_REP_REGION"/>
    <property type="match status" value="1"/>
</dbReference>
<accession>A0A482WNQ4</accession>
<sequence length="1240" mass="139563">MSSKSSKSTPKAYSKTALDWFLANALFNEIEDGDFRSLEELIVKKGADPNVIIPEKGIAPIHLVTGLDDLDFCSKALKLFLCHGGDPNLRSSEGMTPVHIAAVWGRTAILKLLLQHGGDPWILDNENNNAFSYAHEEKHWQTWQFLDEYKNSIIYDKPDKDRYRLKLECVKIFKNDLCAEYRADPVSATCRSTQTQESFPGEIFLNFTENIQLPNLELNKDGLDLRLPVAKLPRENADRNIAGPSGASSRPCVLGDHVFDMTFDELPEDQKSRAIRMVNHHRQNTDVIEYNPHVEGYDGDEDLSKSSIEEQNNDIGYASGSQTPTSQNNPSISNLFKRNSRSAGLTILNSGKDWMVNITQRKKLRNNLNKLHETCSERLRLNVFAKRTNSCDAGDTTVVSDETVEKLEKISVSDSRKTKISHYSVTKSLKRVSSDFNKKLSLVFGNNSKHRSDGENRNGEDSSEIYVNRSCVGCEVGVSVSLKGDESSVGDVRKARSRSFRATKSQTVMSNSCHSEVRKSSSNPSVSKRCSTSEVTDNNGIDVYLGITNDSSSCSVNNEVETSKNRLEFDMRMKRFLDEVLTEDESRSSQNLENDFQSRPTRMETSTETNETRRSSSDNFFSCASVEESESNDQNKCRVVNYNYAKHYLGTDRMNEFNRNCDEIAKKYGWSIADTSGDDIVVINEFDVVGDGHNLSNKIRTVANSTPARPSGTNRSIYDNFNDISRIRSTNMNESLVDNYPKTNVNDSQVVNYSNPIMNDSSSVHYSNSNVSDNFSVGTSGDSVDLFESNIDALDFNTNSDNSDDNNDDVFKSAQTRDSDVFDESLKVPSRQNACELVENVTGLSGSVLELSRNVSETSKNASKIVSENVPKLSEEVVELSSDDVLEISKSLPEDVVQLSSEKVLEISKDVPENGDLEVSITEEYLYTDDDDGIQLVEECHLPALKRNLPESDSILADSLKNPRCVTTTDESESAVSSVEMAYETDELRRELRDYGLMAGPITKGTKRVYLRKLKRFRRKPKPSPQLISSRPEYCAELERALLQDDDIIQKWSHLETDMCQPFQTPDTNKRWREGVSKASFTYLLLDPRITQNLPVRSVAMTSKERFLCFLSAIFYIGRGKRSRPYSHLYEALSTWNRTKYPSSKKVLKILDIWKSGQGVICLHVFQNVIPVEAMTREAAMIDAMGLRCLTNEKLGDYYAVACEWTLRKRQQLGIVLLAKALNVFVAEGERQLRPPDISR</sequence>
<dbReference type="InterPro" id="IPR036770">
    <property type="entry name" value="Ankyrin_rpt-contain_sf"/>
</dbReference>
<dbReference type="GO" id="GO:0000724">
    <property type="term" value="P:double-strand break repair via homologous recombination"/>
    <property type="evidence" value="ECO:0007669"/>
    <property type="project" value="TreeGrafter"/>
</dbReference>
<dbReference type="PANTHER" id="PTHR46427:SF1">
    <property type="entry name" value="ANKYRIN REPEAT AND LEM DOMAIN-CONTAINING PROTEIN 1"/>
    <property type="match status" value="1"/>
</dbReference>
<keyword evidence="5" id="KW-1185">Reference proteome</keyword>
<dbReference type="Pfam" id="PF12796">
    <property type="entry name" value="Ank_2"/>
    <property type="match status" value="1"/>
</dbReference>
<proteinExistence type="predicted"/>
<evidence type="ECO:0000313" key="4">
    <source>
        <dbReference type="EMBL" id="RZF34916.1"/>
    </source>
</evidence>
<dbReference type="InterPro" id="IPR003887">
    <property type="entry name" value="LEM_dom"/>
</dbReference>
<feature type="repeat" description="ANK" evidence="1">
    <location>
        <begin position="93"/>
        <end position="125"/>
    </location>
</feature>